<accession>A0ABN2KDR5</accession>
<gene>
    <name evidence="2" type="ORF">GCM10009810_12040</name>
</gene>
<keyword evidence="3" id="KW-1185">Reference proteome</keyword>
<dbReference type="EMBL" id="BAAAPN010000032">
    <property type="protein sequence ID" value="GAA1753766.1"/>
    <property type="molecule type" value="Genomic_DNA"/>
</dbReference>
<proteinExistence type="predicted"/>
<keyword evidence="1" id="KW-0812">Transmembrane</keyword>
<protein>
    <submittedName>
        <fullName evidence="2">Uncharacterized protein</fullName>
    </submittedName>
</protein>
<feature type="transmembrane region" description="Helical" evidence="1">
    <location>
        <begin position="41"/>
        <end position="66"/>
    </location>
</feature>
<sequence length="70" mass="7424">MPTDAFFSLTVAVASAFVALLVSVLDRGLHLRATRPKARRAVNVVTAVALFATVIFAANVVVITVLDRLS</sequence>
<keyword evidence="1" id="KW-0472">Membrane</keyword>
<reference evidence="2 3" key="1">
    <citation type="journal article" date="2019" name="Int. J. Syst. Evol. Microbiol.">
        <title>The Global Catalogue of Microorganisms (GCM) 10K type strain sequencing project: providing services to taxonomists for standard genome sequencing and annotation.</title>
        <authorList>
            <consortium name="The Broad Institute Genomics Platform"/>
            <consortium name="The Broad Institute Genome Sequencing Center for Infectious Disease"/>
            <person name="Wu L."/>
            <person name="Ma J."/>
        </authorList>
    </citation>
    <scope>NUCLEOTIDE SEQUENCE [LARGE SCALE GENOMIC DNA]</scope>
    <source>
        <strain evidence="2 3">JCM 15591</strain>
    </source>
</reference>
<name>A0ABN2KDR5_9MICO</name>
<evidence type="ECO:0000313" key="2">
    <source>
        <dbReference type="EMBL" id="GAA1753766.1"/>
    </source>
</evidence>
<comment type="caution">
    <text evidence="2">The sequence shown here is derived from an EMBL/GenBank/DDBJ whole genome shotgun (WGS) entry which is preliminary data.</text>
</comment>
<feature type="transmembrane region" description="Helical" evidence="1">
    <location>
        <begin position="6"/>
        <end position="29"/>
    </location>
</feature>
<keyword evidence="1" id="KW-1133">Transmembrane helix</keyword>
<dbReference type="Proteomes" id="UP001501475">
    <property type="component" value="Unassembled WGS sequence"/>
</dbReference>
<evidence type="ECO:0000256" key="1">
    <source>
        <dbReference type="SAM" id="Phobius"/>
    </source>
</evidence>
<organism evidence="2 3">
    <name type="scientific">Nostocoides vanveenii</name>
    <dbReference type="NCBI Taxonomy" id="330835"/>
    <lineage>
        <taxon>Bacteria</taxon>
        <taxon>Bacillati</taxon>
        <taxon>Actinomycetota</taxon>
        <taxon>Actinomycetes</taxon>
        <taxon>Micrococcales</taxon>
        <taxon>Intrasporangiaceae</taxon>
        <taxon>Nostocoides</taxon>
    </lineage>
</organism>
<evidence type="ECO:0000313" key="3">
    <source>
        <dbReference type="Proteomes" id="UP001501475"/>
    </source>
</evidence>